<dbReference type="RefSeq" id="WP_126597824.1">
    <property type="nucleotide sequence ID" value="NZ_LR134510.1"/>
</dbReference>
<dbReference type="OrthoDB" id="9790252at2"/>
<keyword evidence="2" id="KW-1133">Transmembrane helix</keyword>
<evidence type="ECO:0000256" key="1">
    <source>
        <dbReference type="SAM" id="MobiDB-lite"/>
    </source>
</evidence>
<dbReference type="PANTHER" id="PTHR34475">
    <property type="match status" value="1"/>
</dbReference>
<dbReference type="InterPro" id="IPR010982">
    <property type="entry name" value="Lambda_DNA-bd_dom_sf"/>
</dbReference>
<keyword evidence="4" id="KW-1185">Reference proteome</keyword>
<sequence length="202" mass="22651">MHKDEQLNSHSNNATSESSPVSDEQSLGQLFQKTRNSLNLSLEDVNRRTQIRPVILKALEDDQFEIEGIPSTFIRGYIRSYAACLGIPEDKYIDYLSQLPEEPVSDLQKHHSINGVVGLRENAHGGRWISIITAIVIIAVLFVTALWWWESYKQKSDSRAQLVSQYDAQQATKKIESHLLSLPTASLPSNTIDSKDAISSSN</sequence>
<evidence type="ECO:0000313" key="3">
    <source>
        <dbReference type="EMBL" id="VEJ08604.1"/>
    </source>
</evidence>
<evidence type="ECO:0000256" key="2">
    <source>
        <dbReference type="SAM" id="Phobius"/>
    </source>
</evidence>
<keyword evidence="2" id="KW-0472">Membrane</keyword>
<organism evidence="3 4">
    <name type="scientific">Actinobacillus delphinicola</name>
    <dbReference type="NCBI Taxonomy" id="51161"/>
    <lineage>
        <taxon>Bacteria</taxon>
        <taxon>Pseudomonadati</taxon>
        <taxon>Pseudomonadota</taxon>
        <taxon>Gammaproteobacteria</taxon>
        <taxon>Pasteurellales</taxon>
        <taxon>Pasteurellaceae</taxon>
        <taxon>Actinobacillus</taxon>
    </lineage>
</organism>
<dbReference type="EMBL" id="LR134510">
    <property type="protein sequence ID" value="VEJ08604.1"/>
    <property type="molecule type" value="Genomic_DNA"/>
</dbReference>
<dbReference type="GO" id="GO:0003677">
    <property type="term" value="F:DNA binding"/>
    <property type="evidence" value="ECO:0007669"/>
    <property type="project" value="InterPro"/>
</dbReference>
<feature type="compositionally biased region" description="Polar residues" evidence="1">
    <location>
        <begin position="8"/>
        <end position="27"/>
    </location>
</feature>
<feature type="region of interest" description="Disordered" evidence="1">
    <location>
        <begin position="1"/>
        <end position="27"/>
    </location>
</feature>
<dbReference type="Pfam" id="PF13413">
    <property type="entry name" value="HTH_25"/>
    <property type="match status" value="1"/>
</dbReference>
<name>A0A448TRD2_9PAST</name>
<proteinExistence type="predicted"/>
<dbReference type="Gene3D" id="1.10.260.40">
    <property type="entry name" value="lambda repressor-like DNA-binding domains"/>
    <property type="match status" value="1"/>
</dbReference>
<dbReference type="KEGG" id="adp:NCTC12871_00006"/>
<dbReference type="InterPro" id="IPR050400">
    <property type="entry name" value="Bact_Cytoskel_RodZ"/>
</dbReference>
<accession>A0A448TRD2</accession>
<dbReference type="PANTHER" id="PTHR34475:SF1">
    <property type="entry name" value="CYTOSKELETON PROTEIN RODZ"/>
    <property type="match status" value="1"/>
</dbReference>
<protein>
    <submittedName>
        <fullName evidence="3">Helix-turn-helix domain-containing protein</fullName>
    </submittedName>
</protein>
<gene>
    <name evidence="3" type="primary">rodZ</name>
    <name evidence="3" type="ORF">NCTC12871_00006</name>
</gene>
<reference evidence="3 4" key="1">
    <citation type="submission" date="2018-12" db="EMBL/GenBank/DDBJ databases">
        <authorList>
            <consortium name="Pathogen Informatics"/>
        </authorList>
    </citation>
    <scope>NUCLEOTIDE SEQUENCE [LARGE SCALE GENOMIC DNA]</scope>
    <source>
        <strain evidence="3 4">NCTC12871</strain>
    </source>
</reference>
<evidence type="ECO:0000313" key="4">
    <source>
        <dbReference type="Proteomes" id="UP000279799"/>
    </source>
</evidence>
<keyword evidence="2" id="KW-0812">Transmembrane</keyword>
<dbReference type="Proteomes" id="UP000279799">
    <property type="component" value="Chromosome"/>
</dbReference>
<feature type="transmembrane region" description="Helical" evidence="2">
    <location>
        <begin position="128"/>
        <end position="149"/>
    </location>
</feature>
<dbReference type="AlphaFoldDB" id="A0A448TRD2"/>